<accession>A0AAX6H7S0</accession>
<keyword evidence="5" id="KW-0539">Nucleus</keyword>
<keyword evidence="4" id="KW-0804">Transcription</keyword>
<dbReference type="EMBL" id="JANAVB010011799">
    <property type="protein sequence ID" value="KAJ6836893.1"/>
    <property type="molecule type" value="Genomic_DNA"/>
</dbReference>
<evidence type="ECO:0000256" key="1">
    <source>
        <dbReference type="ARBA" id="ARBA00004123"/>
    </source>
</evidence>
<gene>
    <name evidence="8" type="ORF">M6B38_324760</name>
</gene>
<dbReference type="PANTHER" id="PTHR31194:SF133">
    <property type="entry name" value="AP2_ERF DOMAIN-CONTAINING PROTEIN"/>
    <property type="match status" value="1"/>
</dbReference>
<feature type="domain" description="AP2/ERF" evidence="7">
    <location>
        <begin position="17"/>
        <end position="76"/>
    </location>
</feature>
<dbReference type="GO" id="GO:0005634">
    <property type="term" value="C:nucleus"/>
    <property type="evidence" value="ECO:0007669"/>
    <property type="project" value="UniProtKB-SubCell"/>
</dbReference>
<evidence type="ECO:0000256" key="6">
    <source>
        <dbReference type="ARBA" id="ARBA00024343"/>
    </source>
</evidence>
<keyword evidence="9" id="KW-1185">Reference proteome</keyword>
<dbReference type="SMART" id="SM00380">
    <property type="entry name" value="AP2"/>
    <property type="match status" value="1"/>
</dbReference>
<reference evidence="8" key="2">
    <citation type="submission" date="2023-04" db="EMBL/GenBank/DDBJ databases">
        <authorList>
            <person name="Bruccoleri R.E."/>
            <person name="Oakeley E.J."/>
            <person name="Faust A.-M."/>
            <person name="Dessus-Babus S."/>
            <person name="Altorfer M."/>
            <person name="Burckhardt D."/>
            <person name="Oertli M."/>
            <person name="Naumann U."/>
            <person name="Petersen F."/>
            <person name="Wong J."/>
        </authorList>
    </citation>
    <scope>NUCLEOTIDE SEQUENCE</scope>
    <source>
        <strain evidence="8">GSM-AAB239-AS_SAM_17_03QT</strain>
        <tissue evidence="8">Leaf</tissue>
    </source>
</reference>
<comment type="similarity">
    <text evidence="6">Belongs to the AP2/ERF transcription factor family. ERF subfamily.</text>
</comment>
<evidence type="ECO:0000313" key="9">
    <source>
        <dbReference type="Proteomes" id="UP001140949"/>
    </source>
</evidence>
<keyword evidence="2" id="KW-0805">Transcription regulation</keyword>
<dbReference type="Proteomes" id="UP001140949">
    <property type="component" value="Unassembled WGS sequence"/>
</dbReference>
<dbReference type="AlphaFoldDB" id="A0AAX6H7S0"/>
<protein>
    <submittedName>
        <fullName evidence="8">Ethylene-responsive transcription factor 1</fullName>
    </submittedName>
</protein>
<dbReference type="FunFam" id="3.30.730.10:FF:000005">
    <property type="entry name" value="ethylene-responsive transcription factor RAP2-11"/>
    <property type="match status" value="1"/>
</dbReference>
<proteinExistence type="inferred from homology"/>
<dbReference type="GO" id="GO:0003700">
    <property type="term" value="F:DNA-binding transcription factor activity"/>
    <property type="evidence" value="ECO:0007669"/>
    <property type="project" value="InterPro"/>
</dbReference>
<dbReference type="Pfam" id="PF00847">
    <property type="entry name" value="AP2"/>
    <property type="match status" value="1"/>
</dbReference>
<dbReference type="InterPro" id="IPR001471">
    <property type="entry name" value="AP2/ERF_dom"/>
</dbReference>
<reference evidence="8" key="1">
    <citation type="journal article" date="2023" name="GigaByte">
        <title>Genome assembly of the bearded iris, Iris pallida Lam.</title>
        <authorList>
            <person name="Bruccoleri R.E."/>
            <person name="Oakeley E.J."/>
            <person name="Faust A.M.E."/>
            <person name="Altorfer M."/>
            <person name="Dessus-Babus S."/>
            <person name="Burckhardt D."/>
            <person name="Oertli M."/>
            <person name="Naumann U."/>
            <person name="Petersen F."/>
            <person name="Wong J."/>
        </authorList>
    </citation>
    <scope>NUCLEOTIDE SEQUENCE</scope>
    <source>
        <strain evidence="8">GSM-AAB239-AS_SAM_17_03QT</strain>
    </source>
</reference>
<dbReference type="InterPro" id="IPR036955">
    <property type="entry name" value="AP2/ERF_dom_sf"/>
</dbReference>
<keyword evidence="3" id="KW-0238">DNA-binding</keyword>
<dbReference type="SUPFAM" id="SSF54171">
    <property type="entry name" value="DNA-binding domain"/>
    <property type="match status" value="1"/>
</dbReference>
<evidence type="ECO:0000313" key="8">
    <source>
        <dbReference type="EMBL" id="KAJ6836893.1"/>
    </source>
</evidence>
<evidence type="ECO:0000256" key="2">
    <source>
        <dbReference type="ARBA" id="ARBA00023015"/>
    </source>
</evidence>
<sequence length="199" mass="21665">MACSTAANPKPSTACRRFIGVRQRPSGRWVAEIKDSSQSQSVRLWLGTYNTPEEAARAYDEAARALRGCHARTNFSAACARSAENNSAMASLRARLSKNLRNIIARSEQQNRAAKTRVMTDHLALANIFHHNHKGSSRSVGGGGGGACSDELRSIEKAVQPSFVVPDRDHEQPPSFNASQLLLGENDQVIATEHHAMCK</sequence>
<dbReference type="PANTHER" id="PTHR31194">
    <property type="entry name" value="SHN SHINE , DNA BINDING / TRANSCRIPTION FACTOR"/>
    <property type="match status" value="1"/>
</dbReference>
<dbReference type="CDD" id="cd00018">
    <property type="entry name" value="AP2"/>
    <property type="match status" value="1"/>
</dbReference>
<evidence type="ECO:0000256" key="3">
    <source>
        <dbReference type="ARBA" id="ARBA00023125"/>
    </source>
</evidence>
<dbReference type="PRINTS" id="PR00367">
    <property type="entry name" value="ETHRSPELEMNT"/>
</dbReference>
<comment type="caution">
    <text evidence="8">The sequence shown here is derived from an EMBL/GenBank/DDBJ whole genome shotgun (WGS) entry which is preliminary data.</text>
</comment>
<evidence type="ECO:0000256" key="5">
    <source>
        <dbReference type="ARBA" id="ARBA00023242"/>
    </source>
</evidence>
<dbReference type="InterPro" id="IPR050913">
    <property type="entry name" value="AP2/ERF_ERF"/>
</dbReference>
<comment type="subcellular location">
    <subcellularLocation>
        <location evidence="1">Nucleus</location>
    </subcellularLocation>
</comment>
<dbReference type="Gene3D" id="3.30.730.10">
    <property type="entry name" value="AP2/ERF domain"/>
    <property type="match status" value="1"/>
</dbReference>
<organism evidence="8 9">
    <name type="scientific">Iris pallida</name>
    <name type="common">Sweet iris</name>
    <dbReference type="NCBI Taxonomy" id="29817"/>
    <lineage>
        <taxon>Eukaryota</taxon>
        <taxon>Viridiplantae</taxon>
        <taxon>Streptophyta</taxon>
        <taxon>Embryophyta</taxon>
        <taxon>Tracheophyta</taxon>
        <taxon>Spermatophyta</taxon>
        <taxon>Magnoliopsida</taxon>
        <taxon>Liliopsida</taxon>
        <taxon>Asparagales</taxon>
        <taxon>Iridaceae</taxon>
        <taxon>Iridoideae</taxon>
        <taxon>Irideae</taxon>
        <taxon>Iris</taxon>
    </lineage>
</organism>
<dbReference type="InterPro" id="IPR016177">
    <property type="entry name" value="DNA-bd_dom_sf"/>
</dbReference>
<dbReference type="GO" id="GO:0003677">
    <property type="term" value="F:DNA binding"/>
    <property type="evidence" value="ECO:0007669"/>
    <property type="project" value="UniProtKB-KW"/>
</dbReference>
<evidence type="ECO:0000256" key="4">
    <source>
        <dbReference type="ARBA" id="ARBA00023163"/>
    </source>
</evidence>
<evidence type="ECO:0000259" key="7">
    <source>
        <dbReference type="PROSITE" id="PS51032"/>
    </source>
</evidence>
<dbReference type="PROSITE" id="PS51032">
    <property type="entry name" value="AP2_ERF"/>
    <property type="match status" value="1"/>
</dbReference>
<name>A0AAX6H7S0_IRIPA</name>